<dbReference type="Proteomes" id="UP000779233">
    <property type="component" value="Unassembled WGS sequence"/>
</dbReference>
<evidence type="ECO:0000313" key="3">
    <source>
        <dbReference type="Proteomes" id="UP000305196"/>
    </source>
</evidence>
<dbReference type="AlphaFoldDB" id="A0A1G4H6P0"/>
<dbReference type="EMBL" id="LT615257">
    <property type="protein sequence ID" value="SCO70551.1"/>
    <property type="molecule type" value="Genomic_DNA"/>
</dbReference>
<dbReference type="VEuPathDB" id="PlasmoDB:PVP01_0200600"/>
<dbReference type="EMBL" id="CAJZCX010000015">
    <property type="protein sequence ID" value="CAG9483848.1"/>
    <property type="molecule type" value="Genomic_DNA"/>
</dbReference>
<evidence type="ECO:0000313" key="1">
    <source>
        <dbReference type="EMBL" id="CAG9483848.1"/>
    </source>
</evidence>
<dbReference type="VEuPathDB" id="PlasmoDB:PVX_096935"/>
<organism evidence="2 3">
    <name type="scientific">Plasmodium vivax</name>
    <name type="common">malaria parasite P. vivax</name>
    <dbReference type="NCBI Taxonomy" id="5855"/>
    <lineage>
        <taxon>Eukaryota</taxon>
        <taxon>Sar</taxon>
        <taxon>Alveolata</taxon>
        <taxon>Apicomplexa</taxon>
        <taxon>Aconoidasida</taxon>
        <taxon>Haemosporida</taxon>
        <taxon>Plasmodiidae</taxon>
        <taxon>Plasmodium</taxon>
        <taxon>Plasmodium (Plasmodium)</taxon>
    </lineage>
</organism>
<dbReference type="VEuPathDB" id="PlasmoDB:PVW1_020008300"/>
<dbReference type="Proteomes" id="UP000305196">
    <property type="component" value="Chromosome 2"/>
</dbReference>
<proteinExistence type="predicted"/>
<protein>
    <submittedName>
        <fullName evidence="1">(malaria parasite P. vivax) hypothetical protein</fullName>
    </submittedName>
    <submittedName>
        <fullName evidence="2">Vir protein, putative</fullName>
    </submittedName>
</protein>
<accession>A0A1G4H6P0</accession>
<dbReference type="VEuPathDB" id="PlasmoDB:PVPAM_060043200"/>
<reference evidence="2 3" key="1">
    <citation type="submission" date="2016-07" db="EMBL/GenBank/DDBJ databases">
        <authorList>
            <consortium name="Pathogen Informatics"/>
        </authorList>
    </citation>
    <scope>NUCLEOTIDE SEQUENCE [LARGE SCALE GENOMIC DNA]</scope>
    <source>
        <strain evidence="1">PvW1</strain>
    </source>
</reference>
<sequence length="282" mass="33295">MMGDSIFNYVQDFTEFESNINQVKNATEFQKECGNFKRIKLPRYNVHNSFKNSCVKSLEYVKQLKLDESSSIVPFCKYMHYWYYNMVKSNNGFPFYSTIRLFFDDFINFKDCKKYIEDIDSKKFKKITDLVQLYDDFDCFKKESIENGNTDCKHGDKCSTLYEPYVGECKANHDNPFCLKLIRFREEYNKHKKDVKSCKDKLQQLTPIISDLSSTILIPTAAISAMSFAFYISYKFTPLGAWLRPRLPGGKKEPNKVYREMNEWKRTAELQGSQYKVPYHSS</sequence>
<name>A0A1G4H6P0_PLAVI</name>
<evidence type="ECO:0000313" key="2">
    <source>
        <dbReference type="EMBL" id="SCO70551.1"/>
    </source>
</evidence>
<gene>
    <name evidence="2" type="ORF">PVC01_020005400</name>
    <name evidence="1" type="ORF">PVW1_020008300</name>
</gene>